<evidence type="ECO:0000256" key="1">
    <source>
        <dbReference type="ARBA" id="ARBA00002254"/>
    </source>
</evidence>
<evidence type="ECO:0000256" key="6">
    <source>
        <dbReference type="ARBA" id="ARBA00022692"/>
    </source>
</evidence>
<proteinExistence type="inferred from homology"/>
<evidence type="ECO:0000256" key="3">
    <source>
        <dbReference type="ARBA" id="ARBA00008281"/>
    </source>
</evidence>
<keyword evidence="13" id="KW-1185">Reference proteome</keyword>
<keyword evidence="10" id="KW-0997">Cell inner membrane</keyword>
<dbReference type="GO" id="GO:0009425">
    <property type="term" value="C:bacterial-type flagellum basal body"/>
    <property type="evidence" value="ECO:0007669"/>
    <property type="project" value="InterPro"/>
</dbReference>
<dbReference type="GO" id="GO:0071978">
    <property type="term" value="P:bacterial-type flagellum-dependent swarming motility"/>
    <property type="evidence" value="ECO:0007669"/>
    <property type="project" value="TreeGrafter"/>
</dbReference>
<evidence type="ECO:0000256" key="7">
    <source>
        <dbReference type="ARBA" id="ARBA00022779"/>
    </source>
</evidence>
<dbReference type="GO" id="GO:0005886">
    <property type="term" value="C:plasma membrane"/>
    <property type="evidence" value="ECO:0007669"/>
    <property type="project" value="UniProtKB-SubCell"/>
</dbReference>
<dbReference type="GO" id="GO:0006935">
    <property type="term" value="P:chemotaxis"/>
    <property type="evidence" value="ECO:0007669"/>
    <property type="project" value="UniProtKB-KW"/>
</dbReference>
<keyword evidence="8 10" id="KW-1133">Transmembrane helix</keyword>
<evidence type="ECO:0000256" key="8">
    <source>
        <dbReference type="ARBA" id="ARBA00022989"/>
    </source>
</evidence>
<evidence type="ECO:0000256" key="4">
    <source>
        <dbReference type="ARBA" id="ARBA00022475"/>
    </source>
</evidence>
<evidence type="ECO:0000256" key="11">
    <source>
        <dbReference type="SAM" id="MobiDB-lite"/>
    </source>
</evidence>
<feature type="transmembrane region" description="Helical" evidence="10">
    <location>
        <begin position="19"/>
        <end position="38"/>
    </location>
</feature>
<gene>
    <name evidence="12" type="ORF">MAIT1_01346</name>
</gene>
<feature type="transmembrane region" description="Helical" evidence="10">
    <location>
        <begin position="78"/>
        <end position="95"/>
    </location>
</feature>
<dbReference type="EMBL" id="LVJN01000020">
    <property type="protein sequence ID" value="OSM01401.1"/>
    <property type="molecule type" value="Genomic_DNA"/>
</dbReference>
<dbReference type="OrthoDB" id="3537056at2"/>
<reference evidence="12 13" key="1">
    <citation type="journal article" date="2016" name="BMC Genomics">
        <title>Combined genomic and structural analyses of a cultured magnetotactic bacterium reveals its niche adaptation to a dynamic environment.</title>
        <authorList>
            <person name="Araujo A.C."/>
            <person name="Morillo V."/>
            <person name="Cypriano J."/>
            <person name="Teixeira L.C."/>
            <person name="Leao P."/>
            <person name="Lyra S."/>
            <person name="Almeida L.G."/>
            <person name="Bazylinski D.A."/>
            <person name="Vasconcellos A.T."/>
            <person name="Abreu F."/>
            <person name="Lins U."/>
        </authorList>
    </citation>
    <scope>NUCLEOTIDE SEQUENCE [LARGE SCALE GENOMIC DNA]</scope>
    <source>
        <strain evidence="12 13">IT-1</strain>
    </source>
</reference>
<keyword evidence="4" id="KW-1003">Cell membrane</keyword>
<keyword evidence="12" id="KW-0969">Cilium</keyword>
<feature type="region of interest" description="Disordered" evidence="11">
    <location>
        <begin position="184"/>
        <end position="209"/>
    </location>
</feature>
<dbReference type="STRING" id="1434232.MAIT1_01346"/>
<dbReference type="Proteomes" id="UP000194003">
    <property type="component" value="Unassembled WGS sequence"/>
</dbReference>
<evidence type="ECO:0000313" key="13">
    <source>
        <dbReference type="Proteomes" id="UP000194003"/>
    </source>
</evidence>
<comment type="caution">
    <text evidence="10">Lacks conserved residue(s) required for the propagation of feature annotation.</text>
</comment>
<feature type="transmembrane region" description="Helical" evidence="10">
    <location>
        <begin position="153"/>
        <end position="175"/>
    </location>
</feature>
<dbReference type="InterPro" id="IPR005503">
    <property type="entry name" value="FliL"/>
</dbReference>
<evidence type="ECO:0000256" key="10">
    <source>
        <dbReference type="RuleBase" id="RU364125"/>
    </source>
</evidence>
<accession>A0A1Y2K046</accession>
<protein>
    <recommendedName>
        <fullName evidence="10">Flagellar protein FliL</fullName>
    </recommendedName>
</protein>
<evidence type="ECO:0000313" key="12">
    <source>
        <dbReference type="EMBL" id="OSM01401.1"/>
    </source>
</evidence>
<dbReference type="AlphaFoldDB" id="A0A1Y2K046"/>
<keyword evidence="5 10" id="KW-0145">Chemotaxis</keyword>
<feature type="transmembrane region" description="Helical" evidence="10">
    <location>
        <begin position="107"/>
        <end position="129"/>
    </location>
</feature>
<comment type="function">
    <text evidence="1 10">Controls the rotational direction of flagella during chemotaxis.</text>
</comment>
<comment type="subcellular location">
    <subcellularLocation>
        <location evidence="10">Cell inner membrane</location>
    </subcellularLocation>
    <subcellularLocation>
        <location evidence="2">Cell membrane</location>
        <topology evidence="2">Single-pass membrane protein</topology>
    </subcellularLocation>
</comment>
<evidence type="ECO:0000256" key="2">
    <source>
        <dbReference type="ARBA" id="ARBA00004162"/>
    </source>
</evidence>
<dbReference type="PANTHER" id="PTHR35091">
    <property type="entry name" value="FLAGELLAR PROTEIN FLIL"/>
    <property type="match status" value="1"/>
</dbReference>
<dbReference type="PANTHER" id="PTHR35091:SF2">
    <property type="entry name" value="FLAGELLAR PROTEIN FLIL"/>
    <property type="match status" value="1"/>
</dbReference>
<evidence type="ECO:0000256" key="5">
    <source>
        <dbReference type="ARBA" id="ARBA00022500"/>
    </source>
</evidence>
<dbReference type="RefSeq" id="WP_158089471.1">
    <property type="nucleotide sequence ID" value="NZ_LVJN01000020.1"/>
</dbReference>
<keyword evidence="12" id="KW-0282">Flagellum</keyword>
<sequence length="323" mass="35017">MAWGIVILAMASGGGKFSFFLNLPSYLVCLFVGVGLTAQARGGRATVRAVVAWTTLITGPPRWSTTEDGHTLQTMGRSFWFAGWLGTGIGLMQILHSVDPGKLLHGASYDAFALSFVTLMYGAGLRWMVCEPAAAGILRTQPDKPTVLRDDNAALVIGALALMALPIAMGVAVVSQKEKLDKEARQVELSQQEKEVEPEPQPQPMGAPLLKSGGRFQLAPIVVNIGLPKTQGGGYFKIGVALAIRNLDQLTEEQILFHAPMMRDGVIAIVRRKSVTELLSDSGREALKEEITRLLDQRLKHSPELRGGEMSAVYFTEYIFQPG</sequence>
<feature type="compositionally biased region" description="Basic and acidic residues" evidence="11">
    <location>
        <begin position="184"/>
        <end position="197"/>
    </location>
</feature>
<organism evidence="12 13">
    <name type="scientific">Magnetofaba australis IT-1</name>
    <dbReference type="NCBI Taxonomy" id="1434232"/>
    <lineage>
        <taxon>Bacteria</taxon>
        <taxon>Pseudomonadati</taxon>
        <taxon>Pseudomonadota</taxon>
        <taxon>Magnetococcia</taxon>
        <taxon>Magnetococcales</taxon>
        <taxon>Magnetococcaceae</taxon>
        <taxon>Magnetofaba</taxon>
    </lineage>
</organism>
<evidence type="ECO:0000256" key="9">
    <source>
        <dbReference type="ARBA" id="ARBA00023136"/>
    </source>
</evidence>
<keyword evidence="7 10" id="KW-0283">Flagellar rotation</keyword>
<keyword evidence="6 10" id="KW-0812">Transmembrane</keyword>
<comment type="caution">
    <text evidence="12">The sequence shown here is derived from an EMBL/GenBank/DDBJ whole genome shotgun (WGS) entry which is preliminary data.</text>
</comment>
<comment type="similarity">
    <text evidence="3 10">Belongs to the FliL family.</text>
</comment>
<name>A0A1Y2K046_9PROT</name>
<dbReference type="Pfam" id="PF03748">
    <property type="entry name" value="FliL"/>
    <property type="match status" value="1"/>
</dbReference>
<keyword evidence="9 10" id="KW-0472">Membrane</keyword>
<keyword evidence="12" id="KW-0966">Cell projection</keyword>